<keyword evidence="10" id="KW-0809">Transit peptide</keyword>
<feature type="region of interest" description="Disordered" evidence="13">
    <location>
        <begin position="80"/>
        <end position="142"/>
    </location>
</feature>
<comment type="similarity">
    <text evidence="4">Belongs to the peptidase S26 family.</text>
</comment>
<gene>
    <name evidence="16" type="ORF">MUK42_02440</name>
</gene>
<feature type="compositionally biased region" description="Polar residues" evidence="13">
    <location>
        <begin position="1"/>
        <end position="16"/>
    </location>
</feature>
<feature type="domain" description="Tubby C-terminal" evidence="14">
    <location>
        <begin position="590"/>
        <end position="821"/>
    </location>
</feature>
<dbReference type="EMBL" id="CP097503">
    <property type="protein sequence ID" value="URD81588.1"/>
    <property type="molecule type" value="Genomic_DNA"/>
</dbReference>
<dbReference type="EC" id="3.4.21.89" evidence="5"/>
<evidence type="ECO:0000256" key="7">
    <source>
        <dbReference type="ARBA" id="ARBA00022640"/>
    </source>
</evidence>
<evidence type="ECO:0000259" key="15">
    <source>
        <dbReference type="Pfam" id="PF10502"/>
    </source>
</evidence>
<reference evidence="16" key="1">
    <citation type="submission" date="2022-05" db="EMBL/GenBank/DDBJ databases">
        <title>The Musa troglodytarum L. genome provides insights into the mechanism of non-climacteric behaviour and enrichment of carotenoids.</title>
        <authorList>
            <person name="Wang J."/>
        </authorList>
    </citation>
    <scope>NUCLEOTIDE SEQUENCE</scope>
    <source>
        <tissue evidence="16">Leaf</tissue>
    </source>
</reference>
<dbReference type="InterPro" id="IPR019533">
    <property type="entry name" value="Peptidase_S26"/>
</dbReference>
<dbReference type="GO" id="GO:0010027">
    <property type="term" value="P:thylakoid membrane organization"/>
    <property type="evidence" value="ECO:0007669"/>
    <property type="project" value="TreeGrafter"/>
</dbReference>
<evidence type="ECO:0000256" key="13">
    <source>
        <dbReference type="SAM" id="MobiDB-lite"/>
    </source>
</evidence>
<protein>
    <recommendedName>
        <fullName evidence="5">signal peptidase I</fullName>
        <ecNumber evidence="5">3.4.21.89</ecNumber>
    </recommendedName>
</protein>
<evidence type="ECO:0000256" key="6">
    <source>
        <dbReference type="ARBA" id="ARBA00022528"/>
    </source>
</evidence>
<dbReference type="SUPFAM" id="SSF51306">
    <property type="entry name" value="LexA/Signal peptidase"/>
    <property type="match status" value="1"/>
</dbReference>
<dbReference type="InterPro" id="IPR019756">
    <property type="entry name" value="Pept_S26A_signal_pept_1_Ser-AS"/>
</dbReference>
<dbReference type="GO" id="GO:0009535">
    <property type="term" value="C:chloroplast thylakoid membrane"/>
    <property type="evidence" value="ECO:0007669"/>
    <property type="project" value="TreeGrafter"/>
</dbReference>
<comment type="catalytic activity">
    <reaction evidence="1">
        <text>Cleavage of hydrophobic, N-terminal signal or leader sequences from secreted and periplasmic proteins.</text>
        <dbReference type="EC" id="3.4.21.89"/>
    </reaction>
</comment>
<dbReference type="CDD" id="cd06530">
    <property type="entry name" value="S26_SPase_I"/>
    <property type="match status" value="1"/>
</dbReference>
<dbReference type="NCBIfam" id="TIGR02227">
    <property type="entry name" value="sigpep_I_bact"/>
    <property type="match status" value="1"/>
</dbReference>
<feature type="compositionally biased region" description="Low complexity" evidence="13">
    <location>
        <begin position="38"/>
        <end position="47"/>
    </location>
</feature>
<dbReference type="InterPro" id="IPR000007">
    <property type="entry name" value="Tubby_C"/>
</dbReference>
<evidence type="ECO:0000256" key="12">
    <source>
        <dbReference type="PIRSR" id="PIRSR600223-1"/>
    </source>
</evidence>
<dbReference type="InterPro" id="IPR019758">
    <property type="entry name" value="Pept_S26A_signal_pept_1_CS"/>
</dbReference>
<dbReference type="GO" id="GO:0006465">
    <property type="term" value="P:signal peptide processing"/>
    <property type="evidence" value="ECO:0007669"/>
    <property type="project" value="InterPro"/>
</dbReference>
<dbReference type="PANTHER" id="PTHR43390">
    <property type="entry name" value="SIGNAL PEPTIDASE I"/>
    <property type="match status" value="1"/>
</dbReference>
<dbReference type="PRINTS" id="PR01573">
    <property type="entry name" value="SUPERTUBBY"/>
</dbReference>
<evidence type="ECO:0000256" key="1">
    <source>
        <dbReference type="ARBA" id="ARBA00000677"/>
    </source>
</evidence>
<dbReference type="Pfam" id="PF10502">
    <property type="entry name" value="Peptidase_S26"/>
    <property type="match status" value="1"/>
</dbReference>
<evidence type="ECO:0000256" key="4">
    <source>
        <dbReference type="ARBA" id="ARBA00009370"/>
    </source>
</evidence>
<evidence type="ECO:0000256" key="11">
    <source>
        <dbReference type="ARBA" id="ARBA00023136"/>
    </source>
</evidence>
<keyword evidence="7" id="KW-0934">Plastid</keyword>
<dbReference type="FunFam" id="2.10.109.10:FF:000012">
    <property type="entry name" value="Peptidase/ serine-type peptidase"/>
    <property type="match status" value="1"/>
</dbReference>
<evidence type="ECO:0000313" key="16">
    <source>
        <dbReference type="EMBL" id="URD81588.1"/>
    </source>
</evidence>
<keyword evidence="9" id="KW-0378">Hydrolase</keyword>
<keyword evidence="11" id="KW-0472">Membrane</keyword>
<dbReference type="AlphaFoldDB" id="A0A9E7ETI5"/>
<evidence type="ECO:0000256" key="9">
    <source>
        <dbReference type="ARBA" id="ARBA00022801"/>
    </source>
</evidence>
<comment type="subcellular location">
    <subcellularLocation>
        <location evidence="3">Membrane</location>
    </subcellularLocation>
    <subcellularLocation>
        <location evidence="2">Plastid</location>
        <location evidence="2">Chloroplast</location>
    </subcellularLocation>
</comment>
<dbReference type="PROSITE" id="PS00501">
    <property type="entry name" value="SPASE_I_1"/>
    <property type="match status" value="1"/>
</dbReference>
<accession>A0A9E7ETI5</accession>
<sequence length="828" mass="92311">MSSLQFFSPTSQSPNIKPNHLLSSSSSSKNSATRATDFSTSFSCSTSQLPTENPNPNPSRCICSSKKPIFSPARCISPPKSSNFWGSRPRQRRSQVGCGRGVEARDGEVDSPPLSDWKSGGGGNGDGGGGNGGEEGDEKERKKGLLPEWVSITKEDAKTILGALAISLAFRTFIAEPRFIPSLSMYPTFAIGDRVVAEKVSYYFRKPCANDIVIFKSPPVLQEVGYTDDDVFIKRVVAKEGDVVEVHNGKLVVNGMVIDEDFILEPPSYEMNPIQVPGNTVFVMGDNRNNSYDSHIWGPLPAKNIIGRSVFRYWPPTRIGSTVLSEAHVEDRNEWLHMWVHQDPSLFDQIRLLFHFMAINNKRRRIDEAGDGEGLEAKARRIERFRSGDAHVYEIDGAGIFSPVLFDAWWGLERSYLRMSSILLSYLMMGKPQCINSGLWLLASEEDCEGGRSSSWREIKICCLGLVDYYLYNCGRNYGSSSRHDFETQLAGHCTPESQVAVHEVHDQHLVVQASCWDSLPPELLDDVITRSWREICKEIVKNPEFSGKFTFPVSLKQVFFVQDKGKTPEGDTEVDSYRELPMPKLAEGSNFIESKFVIYDTQPPYNGATSSQLGKISRRSYFRKFSSKVPTGSFKIAQVAYEINVQGARCPRRIHCVMHSIPASALDAGGTVPCQPENLLPRSLEDSFWSISFRKSSSAEHTIGFGGSRCYSDIAGGVRVGNEEDDKAMEMPLVLRNKAPRWVEQLHCWCLDFGGRVTMASVKNFQLIAATQPTASHPSPLGHDKIILQFGKVAEDMFTMDYRYPLSAFQAFAICLCSFSNWPCGYS</sequence>
<dbReference type="OrthoDB" id="308440at2759"/>
<dbReference type="Gene3D" id="2.10.109.10">
    <property type="entry name" value="Umud Fragment, subunit A"/>
    <property type="match status" value="1"/>
</dbReference>
<dbReference type="SUPFAM" id="SSF54518">
    <property type="entry name" value="Tubby C-terminal domain-like"/>
    <property type="match status" value="1"/>
</dbReference>
<dbReference type="PROSITE" id="PS00761">
    <property type="entry name" value="SPASE_I_3"/>
    <property type="match status" value="1"/>
</dbReference>
<dbReference type="Pfam" id="PF01167">
    <property type="entry name" value="Tub"/>
    <property type="match status" value="1"/>
</dbReference>
<feature type="compositionally biased region" description="Gly residues" evidence="13">
    <location>
        <begin position="119"/>
        <end position="133"/>
    </location>
</feature>
<evidence type="ECO:0000256" key="8">
    <source>
        <dbReference type="ARBA" id="ARBA00022670"/>
    </source>
</evidence>
<keyword evidence="8" id="KW-0645">Protease</keyword>
<evidence type="ECO:0000256" key="10">
    <source>
        <dbReference type="ARBA" id="ARBA00022946"/>
    </source>
</evidence>
<organism evidence="16 17">
    <name type="scientific">Musa troglodytarum</name>
    <name type="common">fe'i banana</name>
    <dbReference type="NCBI Taxonomy" id="320322"/>
    <lineage>
        <taxon>Eukaryota</taxon>
        <taxon>Viridiplantae</taxon>
        <taxon>Streptophyta</taxon>
        <taxon>Embryophyta</taxon>
        <taxon>Tracheophyta</taxon>
        <taxon>Spermatophyta</taxon>
        <taxon>Magnoliopsida</taxon>
        <taxon>Liliopsida</taxon>
        <taxon>Zingiberales</taxon>
        <taxon>Musaceae</taxon>
        <taxon>Musa</taxon>
    </lineage>
</organism>
<dbReference type="PANTHER" id="PTHR43390:SF1">
    <property type="entry name" value="CHLOROPLAST PROCESSING PEPTIDASE"/>
    <property type="match status" value="1"/>
</dbReference>
<name>A0A9E7ETI5_9LILI</name>
<dbReference type="InterPro" id="IPR000223">
    <property type="entry name" value="Pept_S26A_signal_pept_1"/>
</dbReference>
<dbReference type="GO" id="GO:0009003">
    <property type="term" value="F:signal peptidase activity"/>
    <property type="evidence" value="ECO:0007669"/>
    <property type="project" value="UniProtKB-EC"/>
</dbReference>
<evidence type="ECO:0000313" key="17">
    <source>
        <dbReference type="Proteomes" id="UP001055439"/>
    </source>
</evidence>
<keyword evidence="17" id="KW-1185">Reference proteome</keyword>
<proteinExistence type="inferred from homology"/>
<evidence type="ECO:0000256" key="2">
    <source>
        <dbReference type="ARBA" id="ARBA00004229"/>
    </source>
</evidence>
<evidence type="ECO:0000256" key="3">
    <source>
        <dbReference type="ARBA" id="ARBA00004370"/>
    </source>
</evidence>
<dbReference type="Proteomes" id="UP001055439">
    <property type="component" value="Chromosome 10"/>
</dbReference>
<dbReference type="InterPro" id="IPR025659">
    <property type="entry name" value="Tubby-like_C"/>
</dbReference>
<evidence type="ECO:0000256" key="5">
    <source>
        <dbReference type="ARBA" id="ARBA00013208"/>
    </source>
</evidence>
<evidence type="ECO:0000259" key="14">
    <source>
        <dbReference type="Pfam" id="PF01167"/>
    </source>
</evidence>
<feature type="active site" evidence="12">
    <location>
        <position position="184"/>
    </location>
</feature>
<keyword evidence="6" id="KW-0150">Chloroplast</keyword>
<feature type="domain" description="Peptidase S26" evidence="15">
    <location>
        <begin position="157"/>
        <end position="314"/>
    </location>
</feature>
<feature type="region of interest" description="Disordered" evidence="13">
    <location>
        <begin position="1"/>
        <end position="63"/>
    </location>
</feature>
<dbReference type="Gene3D" id="3.20.90.10">
    <property type="entry name" value="Tubby Protein, Chain A"/>
    <property type="match status" value="1"/>
</dbReference>
<feature type="active site" evidence="12">
    <location>
        <position position="234"/>
    </location>
</feature>
<dbReference type="InterPro" id="IPR036286">
    <property type="entry name" value="LexA/Signal_pep-like_sf"/>
</dbReference>
<dbReference type="GO" id="GO:0004252">
    <property type="term" value="F:serine-type endopeptidase activity"/>
    <property type="evidence" value="ECO:0007669"/>
    <property type="project" value="InterPro"/>
</dbReference>